<evidence type="ECO:0000256" key="7">
    <source>
        <dbReference type="ARBA" id="ARBA00023157"/>
    </source>
</evidence>
<comment type="similarity">
    <text evidence="2 8">Belongs to the alpha/beta interferon family.</text>
</comment>
<dbReference type="OrthoDB" id="8922121at2759"/>
<dbReference type="GO" id="GO:0005615">
    <property type="term" value="C:extracellular space"/>
    <property type="evidence" value="ECO:0007669"/>
    <property type="project" value="UniProtKB-KW"/>
</dbReference>
<dbReference type="AlphaFoldDB" id="A0A9Q0XZQ2"/>
<keyword evidence="5 9" id="KW-0732">Signal</keyword>
<gene>
    <name evidence="10" type="ORF">JRQ81_013378</name>
</gene>
<dbReference type="GO" id="GO:0005126">
    <property type="term" value="F:cytokine receptor binding"/>
    <property type="evidence" value="ECO:0007669"/>
    <property type="project" value="InterPro"/>
</dbReference>
<evidence type="ECO:0000256" key="1">
    <source>
        <dbReference type="ARBA" id="ARBA00004613"/>
    </source>
</evidence>
<keyword evidence="6 8" id="KW-0051">Antiviral defense</keyword>
<dbReference type="PANTHER" id="PTHR11691:SF73">
    <property type="entry name" value="INTERFERON BETA"/>
    <property type="match status" value="1"/>
</dbReference>
<comment type="caution">
    <text evidence="10">The sequence shown here is derived from an EMBL/GenBank/DDBJ whole genome shotgun (WGS) entry which is preliminary data.</text>
</comment>
<dbReference type="Gene3D" id="1.20.1250.10">
    <property type="match status" value="1"/>
</dbReference>
<comment type="subcellular location">
    <subcellularLocation>
        <location evidence="1">Secreted</location>
    </subcellularLocation>
</comment>
<dbReference type="Pfam" id="PF00143">
    <property type="entry name" value="Interferon"/>
    <property type="match status" value="1"/>
</dbReference>
<evidence type="ECO:0000256" key="4">
    <source>
        <dbReference type="ARBA" id="ARBA00022525"/>
    </source>
</evidence>
<accession>A0A9Q0XZQ2</accession>
<evidence type="ECO:0000313" key="11">
    <source>
        <dbReference type="Proteomes" id="UP001142489"/>
    </source>
</evidence>
<reference evidence="10" key="1">
    <citation type="journal article" date="2023" name="DNA Res.">
        <title>Chromosome-level genome assembly of Phrynocephalus forsythii using third-generation DNA sequencing and Hi-C analysis.</title>
        <authorList>
            <person name="Qi Y."/>
            <person name="Zhao W."/>
            <person name="Zhao Y."/>
            <person name="Niu C."/>
            <person name="Cao S."/>
            <person name="Zhang Y."/>
        </authorList>
    </citation>
    <scope>NUCLEOTIDE SEQUENCE</scope>
    <source>
        <tissue evidence="10">Muscle</tissue>
    </source>
</reference>
<evidence type="ECO:0000256" key="2">
    <source>
        <dbReference type="ARBA" id="ARBA00011033"/>
    </source>
</evidence>
<sequence>MAAIALHQVGFLLLFALATIALDCGQIVRLQRNEIGRTQRHLRAMGGERSPQECPEDSNFGFPMESVVLNSTKEEARLAVGFILEQIQTIFQHNFTQAEWNLTATDFFQKTLDQQQSRWKRCSTARTGELATSQGRRVKRTLKVYFTKLHQFLREKEHTLCAWEAVRGEIVNVYSIVISKLLGKL</sequence>
<dbReference type="EMBL" id="JAPFRF010000004">
    <property type="protein sequence ID" value="KAJ7335437.1"/>
    <property type="molecule type" value="Genomic_DNA"/>
</dbReference>
<dbReference type="GO" id="GO:0005125">
    <property type="term" value="F:cytokine activity"/>
    <property type="evidence" value="ECO:0007669"/>
    <property type="project" value="UniProtKB-KW"/>
</dbReference>
<dbReference type="GO" id="GO:0051607">
    <property type="term" value="P:defense response to virus"/>
    <property type="evidence" value="ECO:0007669"/>
    <property type="project" value="UniProtKB-KW"/>
</dbReference>
<name>A0A9Q0XZQ2_9SAUR</name>
<evidence type="ECO:0000256" key="6">
    <source>
        <dbReference type="ARBA" id="ARBA00023118"/>
    </source>
</evidence>
<keyword evidence="11" id="KW-1185">Reference proteome</keyword>
<evidence type="ECO:0000313" key="10">
    <source>
        <dbReference type="EMBL" id="KAJ7335437.1"/>
    </source>
</evidence>
<dbReference type="SMART" id="SM00076">
    <property type="entry name" value="IFabd"/>
    <property type="match status" value="1"/>
</dbReference>
<dbReference type="InterPro" id="IPR009079">
    <property type="entry name" value="4_helix_cytokine-like_core"/>
</dbReference>
<protein>
    <submittedName>
        <fullName evidence="10">Uncharacterized protein</fullName>
    </submittedName>
</protein>
<dbReference type="Proteomes" id="UP001142489">
    <property type="component" value="Unassembled WGS sequence"/>
</dbReference>
<feature type="chain" id="PRO_5040421185" evidence="9">
    <location>
        <begin position="22"/>
        <end position="185"/>
    </location>
</feature>
<evidence type="ECO:0000256" key="3">
    <source>
        <dbReference type="ARBA" id="ARBA00022514"/>
    </source>
</evidence>
<dbReference type="SUPFAM" id="SSF47266">
    <property type="entry name" value="4-helical cytokines"/>
    <property type="match status" value="1"/>
</dbReference>
<dbReference type="PANTHER" id="PTHR11691">
    <property type="entry name" value="TYPE I INTERFERON"/>
    <property type="match status" value="1"/>
</dbReference>
<dbReference type="GO" id="GO:0006955">
    <property type="term" value="P:immune response"/>
    <property type="evidence" value="ECO:0007669"/>
    <property type="project" value="UniProtKB-ARBA"/>
</dbReference>
<organism evidence="10 11">
    <name type="scientific">Phrynocephalus forsythii</name>
    <dbReference type="NCBI Taxonomy" id="171643"/>
    <lineage>
        <taxon>Eukaryota</taxon>
        <taxon>Metazoa</taxon>
        <taxon>Chordata</taxon>
        <taxon>Craniata</taxon>
        <taxon>Vertebrata</taxon>
        <taxon>Euteleostomi</taxon>
        <taxon>Lepidosauria</taxon>
        <taxon>Squamata</taxon>
        <taxon>Bifurcata</taxon>
        <taxon>Unidentata</taxon>
        <taxon>Episquamata</taxon>
        <taxon>Toxicofera</taxon>
        <taxon>Iguania</taxon>
        <taxon>Acrodonta</taxon>
        <taxon>Agamidae</taxon>
        <taxon>Agaminae</taxon>
        <taxon>Phrynocephalus</taxon>
    </lineage>
</organism>
<dbReference type="PRINTS" id="PR00266">
    <property type="entry name" value="INTERFERONAB"/>
</dbReference>
<dbReference type="InterPro" id="IPR000471">
    <property type="entry name" value="Interferon_alpha/beta/delta"/>
</dbReference>
<keyword evidence="4" id="KW-0964">Secreted</keyword>
<keyword evidence="3 8" id="KW-0202">Cytokine</keyword>
<proteinExistence type="inferred from homology"/>
<evidence type="ECO:0000256" key="8">
    <source>
        <dbReference type="RuleBase" id="RU000436"/>
    </source>
</evidence>
<feature type="signal peptide" evidence="9">
    <location>
        <begin position="1"/>
        <end position="21"/>
    </location>
</feature>
<keyword evidence="7" id="KW-1015">Disulfide bond</keyword>
<evidence type="ECO:0000256" key="9">
    <source>
        <dbReference type="SAM" id="SignalP"/>
    </source>
</evidence>
<evidence type="ECO:0000256" key="5">
    <source>
        <dbReference type="ARBA" id="ARBA00022729"/>
    </source>
</evidence>